<feature type="chain" id="PRO_5046712285" evidence="2">
    <location>
        <begin position="26"/>
        <end position="328"/>
    </location>
</feature>
<dbReference type="PANTHER" id="PTHR42928:SF5">
    <property type="entry name" value="BLR1237 PROTEIN"/>
    <property type="match status" value="1"/>
</dbReference>
<dbReference type="InterPro" id="IPR042100">
    <property type="entry name" value="Bug_dom1"/>
</dbReference>
<dbReference type="RefSeq" id="WP_377056545.1">
    <property type="nucleotide sequence ID" value="NZ_JBHLVZ010000101.1"/>
</dbReference>
<organism evidence="3 4">
    <name type="scientific">Muricoccus vinaceus</name>
    <dbReference type="NCBI Taxonomy" id="424704"/>
    <lineage>
        <taxon>Bacteria</taxon>
        <taxon>Pseudomonadati</taxon>
        <taxon>Pseudomonadota</taxon>
        <taxon>Alphaproteobacteria</taxon>
        <taxon>Acetobacterales</taxon>
        <taxon>Roseomonadaceae</taxon>
        <taxon>Muricoccus</taxon>
    </lineage>
</organism>
<sequence length="328" mass="34584">MHRRTLTRLSASGLAGCALAPIAWAQTGPAQDYPTKPVSIVVPFPPGGGTDVLIRLMTERLGALLGQPVVVDNRPGATGSIGNDRVAKAAPDGYTLLAQASIIGVFPHMLPGLLYNPLRDFAAIGMIGETPTVFVVHPDFPATVLKDLAAPSRRKPLTFGTAGIGSPQHLGTERMTRELGIAAEHVPYRGTAPAVTDLLGRQIDFAAFSLSSVLPLIREGKLKALAIHRARRSALAPEIPAASEQGVNDAGSSVRFLLLAPARTPAETIGRLNATLNAVLRVPDVAKGFADRGYEVIASTPEFAQADVAEQERIWAPVVRQLGISLTD</sequence>
<dbReference type="Proteomes" id="UP001589789">
    <property type="component" value="Unassembled WGS sequence"/>
</dbReference>
<accession>A0ABV6J0E1</accession>
<comment type="caution">
    <text evidence="3">The sequence shown here is derived from an EMBL/GenBank/DDBJ whole genome shotgun (WGS) entry which is preliminary data.</text>
</comment>
<dbReference type="Gene3D" id="3.40.190.150">
    <property type="entry name" value="Bordetella uptake gene, domain 1"/>
    <property type="match status" value="1"/>
</dbReference>
<proteinExistence type="inferred from homology"/>
<evidence type="ECO:0000313" key="4">
    <source>
        <dbReference type="Proteomes" id="UP001589789"/>
    </source>
</evidence>
<dbReference type="SUPFAM" id="SSF53850">
    <property type="entry name" value="Periplasmic binding protein-like II"/>
    <property type="match status" value="1"/>
</dbReference>
<keyword evidence="4" id="KW-1185">Reference proteome</keyword>
<name>A0ABV6J0E1_9PROT</name>
<reference evidence="3 4" key="1">
    <citation type="submission" date="2024-09" db="EMBL/GenBank/DDBJ databases">
        <authorList>
            <person name="Sun Q."/>
            <person name="Mori K."/>
        </authorList>
    </citation>
    <scope>NUCLEOTIDE SEQUENCE [LARGE SCALE GENOMIC DNA]</scope>
    <source>
        <strain evidence="3 4">CCM 7468</strain>
    </source>
</reference>
<keyword evidence="2" id="KW-0732">Signal</keyword>
<evidence type="ECO:0000256" key="2">
    <source>
        <dbReference type="SAM" id="SignalP"/>
    </source>
</evidence>
<evidence type="ECO:0000256" key="1">
    <source>
        <dbReference type="ARBA" id="ARBA00006987"/>
    </source>
</evidence>
<dbReference type="InterPro" id="IPR005064">
    <property type="entry name" value="BUG"/>
</dbReference>
<dbReference type="EMBL" id="JBHLVZ010000101">
    <property type="protein sequence ID" value="MFC0389297.1"/>
    <property type="molecule type" value="Genomic_DNA"/>
</dbReference>
<dbReference type="PIRSF" id="PIRSF017082">
    <property type="entry name" value="YflP"/>
    <property type="match status" value="1"/>
</dbReference>
<dbReference type="PANTHER" id="PTHR42928">
    <property type="entry name" value="TRICARBOXYLATE-BINDING PROTEIN"/>
    <property type="match status" value="1"/>
</dbReference>
<protein>
    <submittedName>
        <fullName evidence="3">Bug family tripartite tricarboxylate transporter substrate binding protein</fullName>
    </submittedName>
</protein>
<feature type="signal peptide" evidence="2">
    <location>
        <begin position="1"/>
        <end position="25"/>
    </location>
</feature>
<dbReference type="Gene3D" id="3.40.190.10">
    <property type="entry name" value="Periplasmic binding protein-like II"/>
    <property type="match status" value="1"/>
</dbReference>
<comment type="similarity">
    <text evidence="1">Belongs to the UPF0065 (bug) family.</text>
</comment>
<gene>
    <name evidence="3" type="ORF">ACFFIC_27690</name>
</gene>
<evidence type="ECO:0000313" key="3">
    <source>
        <dbReference type="EMBL" id="MFC0389297.1"/>
    </source>
</evidence>
<dbReference type="Pfam" id="PF03401">
    <property type="entry name" value="TctC"/>
    <property type="match status" value="1"/>
</dbReference>